<proteinExistence type="predicted"/>
<sequence>MFNILYRLCFLILPEQRQIYRPSGILSSGQNIKTTEIKPMAYVNPYQKGGDKHVFKIRGKPKRRY</sequence>
<reference evidence="3" key="1">
    <citation type="submission" date="2010-10" db="EMBL/GenBank/DDBJ databases">
        <title>Complete nucleotide sequence of plasmid pTN48 encoding the CTX-M-14 extended spectrum beta-lactamase from an Escherichia coli O102-ST405 strain.</title>
        <authorList>
            <person name="Billard-Pomares T."/>
            <person name="Tenaillon O."/>
            <person name="Le Nagard H."/>
            <person name="Rouy Z."/>
            <person name="Cruvellier S."/>
            <person name="Medigue C."/>
            <person name="Arlet G."/>
            <person name="Denamur E."/>
            <person name="Branger C."/>
        </authorList>
    </citation>
    <scope>NUCLEOTIDE SEQUENCE [LARGE SCALE GENOMIC DNA]</scope>
    <source>
        <strain evidence="3">O102-ST405</strain>
        <plasmid evidence="3">pETN48</plasmid>
    </source>
</reference>
<name>E3PYT7_ECOLX</name>
<accession>E3PYT7</accession>
<protein>
    <submittedName>
        <fullName evidence="3">Uncharacterized protein</fullName>
    </submittedName>
</protein>
<gene>
    <name evidence="3" type="ORF">ETN48_p0124</name>
</gene>
<evidence type="ECO:0000313" key="1">
    <source>
        <dbReference type="EMBL" id="AIF77720.1"/>
    </source>
</evidence>
<dbReference type="EMBL" id="KJ484628">
    <property type="protein sequence ID" value="AIF77720.1"/>
    <property type="molecule type" value="Genomic_DNA"/>
</dbReference>
<geneLocation type="plasmid" evidence="2">
    <name>pC59-153</name>
</geneLocation>
<geneLocation type="plasmid" evidence="3">
    <name>pETN48</name>
</geneLocation>
<evidence type="ECO:0000313" key="2">
    <source>
        <dbReference type="EMBL" id="AIF78674.1"/>
    </source>
</evidence>
<dbReference type="AlphaFoldDB" id="E3PYT7"/>
<dbReference type="EMBL" id="KJ484636">
    <property type="protein sequence ID" value="AIF78674.1"/>
    <property type="molecule type" value="Genomic_DNA"/>
</dbReference>
<evidence type="ECO:0000313" key="3">
    <source>
        <dbReference type="EMBL" id="CBX36051.1"/>
    </source>
</evidence>
<reference evidence="3" key="2">
    <citation type="submission" date="2010-10" db="EMBL/GenBank/DDBJ databases">
        <authorList>
            <person name="Genoscope - CEA"/>
        </authorList>
    </citation>
    <scope>NUCLEOTIDE SEQUENCE [LARGE SCALE GENOMIC DNA]</scope>
    <source>
        <strain evidence="3">O102-ST405</strain>
        <plasmid evidence="3">pETN48</plasmid>
    </source>
</reference>
<geneLocation type="plasmid" evidence="1">
    <name>pH2291-144</name>
</geneLocation>
<dbReference type="EMBL" id="FQ482074">
    <property type="protein sequence ID" value="CBX36051.1"/>
    <property type="molecule type" value="Genomic_DNA"/>
</dbReference>
<keyword evidence="3" id="KW-0614">Plasmid</keyword>
<reference evidence="1" key="3">
    <citation type="journal article" date="2014" name="J. Antimicrob. Chemother.">
        <title>Nucleotide sequences of 16 transmissible plasmids identified in nine multidrug-resistant Escherichia coli isolates expressing an ESBL phenotype isolated from food-producing animals and healthy humans.</title>
        <authorList>
            <person name="Wang J."/>
            <person name="Stephan R."/>
            <person name="Power K."/>
            <person name="Yan Q."/>
            <person name="Hachler H."/>
            <person name="Fanning S."/>
        </authorList>
    </citation>
    <scope>NUCLEOTIDE SEQUENCE</scope>
    <source>
        <strain evidence="2">Chicken-59</strain>
        <strain evidence="1">Human-2291</strain>
        <plasmid evidence="2">pC59-153</plasmid>
        <plasmid evidence="1">pH2291-144</plasmid>
    </source>
</reference>
<organism evidence="3">
    <name type="scientific">Escherichia coli</name>
    <dbReference type="NCBI Taxonomy" id="562"/>
    <lineage>
        <taxon>Bacteria</taxon>
        <taxon>Pseudomonadati</taxon>
        <taxon>Pseudomonadota</taxon>
        <taxon>Gammaproteobacteria</taxon>
        <taxon>Enterobacterales</taxon>
        <taxon>Enterobacteriaceae</taxon>
        <taxon>Escherichia</taxon>
    </lineage>
</organism>